<evidence type="ECO:0000313" key="2">
    <source>
        <dbReference type="Proteomes" id="UP000736672"/>
    </source>
</evidence>
<dbReference type="OrthoDB" id="5105330at2759"/>
<comment type="caution">
    <text evidence="1">The sequence shown here is derived from an EMBL/GenBank/DDBJ whole genome shotgun (WGS) entry which is preliminary data.</text>
</comment>
<evidence type="ECO:0000313" key="1">
    <source>
        <dbReference type="EMBL" id="KAH7243969.1"/>
    </source>
</evidence>
<gene>
    <name evidence="1" type="ORF">B0J15DRAFT_90992</name>
</gene>
<dbReference type="AlphaFoldDB" id="A0A9P9GT43"/>
<dbReference type="Proteomes" id="UP000736672">
    <property type="component" value="Unassembled WGS sequence"/>
</dbReference>
<name>A0A9P9GT43_FUSSL</name>
<sequence length="94" mass="10139">MMEDGAISDVAPEASGTNLLPDWFPQRRVGDVCDHDSLDGARAAISLFRAAETTRRLGGRSLDYYLLILGSPVPVPLVMAQQPQKRGEPACLEG</sequence>
<reference evidence="1" key="1">
    <citation type="journal article" date="2021" name="Nat. Commun.">
        <title>Genetic determinants of endophytism in the Arabidopsis root mycobiome.</title>
        <authorList>
            <person name="Mesny F."/>
            <person name="Miyauchi S."/>
            <person name="Thiergart T."/>
            <person name="Pickel B."/>
            <person name="Atanasova L."/>
            <person name="Karlsson M."/>
            <person name="Huettel B."/>
            <person name="Barry K.W."/>
            <person name="Haridas S."/>
            <person name="Chen C."/>
            <person name="Bauer D."/>
            <person name="Andreopoulos W."/>
            <person name="Pangilinan J."/>
            <person name="LaButti K."/>
            <person name="Riley R."/>
            <person name="Lipzen A."/>
            <person name="Clum A."/>
            <person name="Drula E."/>
            <person name="Henrissat B."/>
            <person name="Kohler A."/>
            <person name="Grigoriev I.V."/>
            <person name="Martin F.M."/>
            <person name="Hacquard S."/>
        </authorList>
    </citation>
    <scope>NUCLEOTIDE SEQUENCE</scope>
    <source>
        <strain evidence="1">FSSC 5 MPI-SDFR-AT-0091</strain>
    </source>
</reference>
<organism evidence="1 2">
    <name type="scientific">Fusarium solani</name>
    <name type="common">Filamentous fungus</name>
    <dbReference type="NCBI Taxonomy" id="169388"/>
    <lineage>
        <taxon>Eukaryota</taxon>
        <taxon>Fungi</taxon>
        <taxon>Dikarya</taxon>
        <taxon>Ascomycota</taxon>
        <taxon>Pezizomycotina</taxon>
        <taxon>Sordariomycetes</taxon>
        <taxon>Hypocreomycetidae</taxon>
        <taxon>Hypocreales</taxon>
        <taxon>Nectriaceae</taxon>
        <taxon>Fusarium</taxon>
        <taxon>Fusarium solani species complex</taxon>
    </lineage>
</organism>
<accession>A0A9P9GT43</accession>
<proteinExistence type="predicted"/>
<keyword evidence="2" id="KW-1185">Reference proteome</keyword>
<dbReference type="EMBL" id="JAGTJS010000018">
    <property type="protein sequence ID" value="KAH7243969.1"/>
    <property type="molecule type" value="Genomic_DNA"/>
</dbReference>
<protein>
    <submittedName>
        <fullName evidence="1">Uncharacterized protein</fullName>
    </submittedName>
</protein>